<dbReference type="FunFam" id="3.30.930.10:FF:000024">
    <property type="entry name" value="Lipoate-protein ligase A"/>
    <property type="match status" value="1"/>
</dbReference>
<dbReference type="EMBL" id="SMGD01000012">
    <property type="protein sequence ID" value="TCK57842.1"/>
    <property type="molecule type" value="Genomic_DNA"/>
</dbReference>
<dbReference type="Pfam" id="PF21948">
    <property type="entry name" value="LplA-B_cat"/>
    <property type="match status" value="1"/>
</dbReference>
<keyword evidence="7" id="KW-0067">ATP-binding</keyword>
<keyword evidence="5 10" id="KW-0436">Ligase</keyword>
<dbReference type="GO" id="GO:0017118">
    <property type="term" value="F:lipoyltransferase activity"/>
    <property type="evidence" value="ECO:0007669"/>
    <property type="project" value="TreeGrafter"/>
</dbReference>
<gene>
    <name evidence="10" type="ORF">EV690_1539</name>
</gene>
<dbReference type="Proteomes" id="UP000295565">
    <property type="component" value="Unassembled WGS sequence"/>
</dbReference>
<dbReference type="PANTHER" id="PTHR12561:SF3">
    <property type="entry name" value="LIPOYLTRANSFERASE 1, MITOCHONDRIAL"/>
    <property type="match status" value="1"/>
</dbReference>
<accession>A0A4R1K1K1</accession>
<name>A0A4R1K1K1_9GAMM</name>
<comment type="catalytic activity">
    <reaction evidence="8">
        <text>L-lysyl-[lipoyl-carrier protein] + (R)-lipoate + ATP = N(6)-[(R)-lipoyl]-L-lysyl-[lipoyl-carrier protein] + AMP + diphosphate + H(+)</text>
        <dbReference type="Rhea" id="RHEA:49288"/>
        <dbReference type="Rhea" id="RHEA-COMP:10500"/>
        <dbReference type="Rhea" id="RHEA-COMP:10502"/>
        <dbReference type="ChEBI" id="CHEBI:15378"/>
        <dbReference type="ChEBI" id="CHEBI:29969"/>
        <dbReference type="ChEBI" id="CHEBI:30616"/>
        <dbReference type="ChEBI" id="CHEBI:33019"/>
        <dbReference type="ChEBI" id="CHEBI:83088"/>
        <dbReference type="ChEBI" id="CHEBI:83099"/>
        <dbReference type="ChEBI" id="CHEBI:456215"/>
        <dbReference type="EC" id="6.3.1.20"/>
    </reaction>
</comment>
<keyword evidence="6" id="KW-0547">Nucleotide-binding</keyword>
<dbReference type="GO" id="GO:0016979">
    <property type="term" value="F:lipoate-protein ligase activity"/>
    <property type="evidence" value="ECO:0007669"/>
    <property type="project" value="UniProtKB-EC"/>
</dbReference>
<dbReference type="Gene3D" id="3.30.390.50">
    <property type="entry name" value="CO dehydrogenase flavoprotein, C-terminal domain"/>
    <property type="match status" value="1"/>
</dbReference>
<organism evidence="10 11">
    <name type="scientific">Celerinatantimonas diazotrophica</name>
    <dbReference type="NCBI Taxonomy" id="412034"/>
    <lineage>
        <taxon>Bacteria</taxon>
        <taxon>Pseudomonadati</taxon>
        <taxon>Pseudomonadota</taxon>
        <taxon>Gammaproteobacteria</taxon>
        <taxon>Celerinatantimonadaceae</taxon>
        <taxon>Celerinatantimonas</taxon>
    </lineage>
</organism>
<evidence type="ECO:0000256" key="1">
    <source>
        <dbReference type="ARBA" id="ARBA00005085"/>
    </source>
</evidence>
<evidence type="ECO:0000259" key="9">
    <source>
        <dbReference type="PROSITE" id="PS51733"/>
    </source>
</evidence>
<dbReference type="PROSITE" id="PS51733">
    <property type="entry name" value="BPL_LPL_CATALYTIC"/>
    <property type="match status" value="1"/>
</dbReference>
<evidence type="ECO:0000256" key="2">
    <source>
        <dbReference type="ARBA" id="ARBA00005124"/>
    </source>
</evidence>
<dbReference type="CDD" id="cd16443">
    <property type="entry name" value="LplA"/>
    <property type="match status" value="1"/>
</dbReference>
<dbReference type="NCBIfam" id="TIGR00545">
    <property type="entry name" value="lipoyltrans"/>
    <property type="match status" value="1"/>
</dbReference>
<dbReference type="AlphaFoldDB" id="A0A4R1K1K1"/>
<dbReference type="InterPro" id="IPR004562">
    <property type="entry name" value="LipoylTrfase_LipoateP_Ligase"/>
</dbReference>
<evidence type="ECO:0000256" key="4">
    <source>
        <dbReference type="ARBA" id="ARBA00022490"/>
    </source>
</evidence>
<evidence type="ECO:0000256" key="6">
    <source>
        <dbReference type="ARBA" id="ARBA00022741"/>
    </source>
</evidence>
<dbReference type="RefSeq" id="WP_131912377.1">
    <property type="nucleotide sequence ID" value="NZ_OU594967.1"/>
</dbReference>
<reference evidence="10 11" key="1">
    <citation type="submission" date="2019-03" db="EMBL/GenBank/DDBJ databases">
        <title>Genomic Encyclopedia of Type Strains, Phase IV (KMG-IV): sequencing the most valuable type-strain genomes for metagenomic binning, comparative biology and taxonomic classification.</title>
        <authorList>
            <person name="Goeker M."/>
        </authorList>
    </citation>
    <scope>NUCLEOTIDE SEQUENCE [LARGE SCALE GENOMIC DNA]</scope>
    <source>
        <strain evidence="10 11">DSM 18577</strain>
    </source>
</reference>
<dbReference type="InterPro" id="IPR045864">
    <property type="entry name" value="aa-tRNA-synth_II/BPL/LPL"/>
</dbReference>
<dbReference type="UniPathway" id="UPA00537">
    <property type="reaction ID" value="UER00594"/>
</dbReference>
<dbReference type="InterPro" id="IPR019491">
    <property type="entry name" value="Lipoate_protein_ligase_C"/>
</dbReference>
<evidence type="ECO:0000256" key="3">
    <source>
        <dbReference type="ARBA" id="ARBA00012367"/>
    </source>
</evidence>
<keyword evidence="4" id="KW-0963">Cytoplasm</keyword>
<dbReference type="InterPro" id="IPR004143">
    <property type="entry name" value="BPL_LPL_catalytic"/>
</dbReference>
<evidence type="ECO:0000313" key="10">
    <source>
        <dbReference type="EMBL" id="TCK57842.1"/>
    </source>
</evidence>
<feature type="domain" description="BPL/LPL catalytic" evidence="9">
    <location>
        <begin position="28"/>
        <end position="212"/>
    </location>
</feature>
<dbReference type="GO" id="GO:0009249">
    <property type="term" value="P:protein lipoylation"/>
    <property type="evidence" value="ECO:0007669"/>
    <property type="project" value="InterPro"/>
</dbReference>
<dbReference type="SUPFAM" id="SSF82649">
    <property type="entry name" value="SufE/NifU"/>
    <property type="match status" value="1"/>
</dbReference>
<evidence type="ECO:0000256" key="7">
    <source>
        <dbReference type="ARBA" id="ARBA00022840"/>
    </source>
</evidence>
<evidence type="ECO:0000313" key="11">
    <source>
        <dbReference type="Proteomes" id="UP000295565"/>
    </source>
</evidence>
<dbReference type="SUPFAM" id="SSF55681">
    <property type="entry name" value="Class II aaRS and biotin synthetases"/>
    <property type="match status" value="1"/>
</dbReference>
<dbReference type="OrthoDB" id="9787898at2"/>
<dbReference type="Pfam" id="PF10437">
    <property type="entry name" value="Lip_prot_lig_C"/>
    <property type="match status" value="1"/>
</dbReference>
<sequence length="338" mass="38617">MHEYRVLVSQSHDPWFNLAVEECIFRAMHNQKILFLWQNDNTVVIGQAQNPWKECNIRKMDEDGVKLARRSSGGGAVFHDLGNSCFTFMAPKPGYDRQVSTQIILNALLSLGLSVQASGRNDLQVELEGGEVRKISGSAYREAKDRGFHHGTLLLNAQLSRLADYLNPDPKKLKSKGIRSVRSRVMNLCQINPQLNHERISQQIRYAFEQYYQCGPIEPEIISKDSFPDLPGFAERFALQSSWDWNYGKAPEFSHYLNERFDWGSIELHFDVKKGHLEQVKIFTDSLNPKPLLALEACLVGQPYQGEVLQQKILTAPEPILSDPQCQDVAYWLVNQLR</sequence>
<evidence type="ECO:0000256" key="5">
    <source>
        <dbReference type="ARBA" id="ARBA00022598"/>
    </source>
</evidence>
<dbReference type="GO" id="GO:0005829">
    <property type="term" value="C:cytosol"/>
    <property type="evidence" value="ECO:0007669"/>
    <property type="project" value="TreeGrafter"/>
</dbReference>
<comment type="pathway">
    <text evidence="2">Protein modification; protein lipoylation via exogenous pathway; protein N(6)-(lipoyl)lysine from lipoate: step 1/2.</text>
</comment>
<protein>
    <recommendedName>
        <fullName evidence="3">lipoate--protein ligase</fullName>
        <ecNumber evidence="3">6.3.1.20</ecNumber>
    </recommendedName>
</protein>
<comment type="caution">
    <text evidence="10">The sequence shown here is derived from an EMBL/GenBank/DDBJ whole genome shotgun (WGS) entry which is preliminary data.</text>
</comment>
<keyword evidence="11" id="KW-1185">Reference proteome</keyword>
<dbReference type="Gene3D" id="3.30.930.10">
    <property type="entry name" value="Bira Bifunctional Protein, Domain 2"/>
    <property type="match status" value="1"/>
</dbReference>
<dbReference type="GO" id="GO:0005524">
    <property type="term" value="F:ATP binding"/>
    <property type="evidence" value="ECO:0007669"/>
    <property type="project" value="UniProtKB-KW"/>
</dbReference>
<dbReference type="PANTHER" id="PTHR12561">
    <property type="entry name" value="LIPOATE-PROTEIN LIGASE"/>
    <property type="match status" value="1"/>
</dbReference>
<comment type="pathway">
    <text evidence="1">Protein modification; protein lipoylation via exogenous pathway; protein N(6)-(lipoyl)lysine from lipoate: step 2/2.</text>
</comment>
<evidence type="ECO:0000256" key="8">
    <source>
        <dbReference type="ARBA" id="ARBA00048037"/>
    </source>
</evidence>
<dbReference type="EC" id="6.3.1.20" evidence="3"/>
<proteinExistence type="predicted"/>